<reference evidence="6 7" key="1">
    <citation type="submission" date="2016-11" db="EMBL/GenBank/DDBJ databases">
        <authorList>
            <person name="Jaros S."/>
            <person name="Januszkiewicz K."/>
            <person name="Wedrychowicz H."/>
        </authorList>
    </citation>
    <scope>NUCLEOTIDE SEQUENCE [LARGE SCALE GENOMIC DNA]</scope>
    <source>
        <strain evidence="6 7">DSM 21425</strain>
    </source>
</reference>
<dbReference type="Gene3D" id="1.10.10.60">
    <property type="entry name" value="Homeodomain-like"/>
    <property type="match status" value="1"/>
</dbReference>
<dbReference type="AlphaFoldDB" id="A0A1M6H0L0"/>
<proteinExistence type="predicted"/>
<protein>
    <submittedName>
        <fullName evidence="6">Transcriptional regulator, TetR family</fullName>
    </submittedName>
</protein>
<dbReference type="OrthoDB" id="9795242at2"/>
<dbReference type="RefSeq" id="WP_073152997.1">
    <property type="nucleotide sequence ID" value="NZ_FQYY01000009.1"/>
</dbReference>
<evidence type="ECO:0000256" key="2">
    <source>
        <dbReference type="ARBA" id="ARBA00023125"/>
    </source>
</evidence>
<dbReference type="Pfam" id="PF00440">
    <property type="entry name" value="TetR_N"/>
    <property type="match status" value="1"/>
</dbReference>
<dbReference type="SUPFAM" id="SSF46689">
    <property type="entry name" value="Homeodomain-like"/>
    <property type="match status" value="1"/>
</dbReference>
<gene>
    <name evidence="6" type="ORF">SAMN04488096_10956</name>
</gene>
<dbReference type="InterPro" id="IPR001647">
    <property type="entry name" value="HTH_TetR"/>
</dbReference>
<dbReference type="PANTHER" id="PTHR47506">
    <property type="entry name" value="TRANSCRIPTIONAL REGULATORY PROTEIN"/>
    <property type="match status" value="1"/>
</dbReference>
<dbReference type="Proteomes" id="UP000184225">
    <property type="component" value="Unassembled WGS sequence"/>
</dbReference>
<accession>A0A1M6H0L0</accession>
<dbReference type="GO" id="GO:0003677">
    <property type="term" value="F:DNA binding"/>
    <property type="evidence" value="ECO:0007669"/>
    <property type="project" value="UniProtKB-UniRule"/>
</dbReference>
<dbReference type="Gene3D" id="1.10.357.10">
    <property type="entry name" value="Tetracycline Repressor, domain 2"/>
    <property type="match status" value="1"/>
</dbReference>
<evidence type="ECO:0000313" key="7">
    <source>
        <dbReference type="Proteomes" id="UP000184225"/>
    </source>
</evidence>
<evidence type="ECO:0000256" key="1">
    <source>
        <dbReference type="ARBA" id="ARBA00023015"/>
    </source>
</evidence>
<dbReference type="EMBL" id="FQYY01000009">
    <property type="protein sequence ID" value="SHJ15654.1"/>
    <property type="molecule type" value="Genomic_DNA"/>
</dbReference>
<evidence type="ECO:0000259" key="5">
    <source>
        <dbReference type="PROSITE" id="PS50977"/>
    </source>
</evidence>
<feature type="DNA-binding region" description="H-T-H motif" evidence="4">
    <location>
        <begin position="29"/>
        <end position="48"/>
    </location>
</feature>
<evidence type="ECO:0000256" key="3">
    <source>
        <dbReference type="ARBA" id="ARBA00023163"/>
    </source>
</evidence>
<evidence type="ECO:0000313" key="6">
    <source>
        <dbReference type="EMBL" id="SHJ15654.1"/>
    </source>
</evidence>
<sequence length="187" mass="21550">MPRLKKYNEEEVIEKAMNLFWLNGYKTTSMQMLEKEMGINKFSIYSSFGNKDGIFLESIKCYKKKLGKLIQKLQKSESGIEGIKEYFYEFIEFSKDNDIAKGCFVTNAANEIGQEASTQIAQALTSFTQNVKESFSIALKHDKSKQQNIIEQQADYLLIAMFGLSSATKMFNKEQLDNYIENTFKNL</sequence>
<feature type="domain" description="HTH tetR-type" evidence="5">
    <location>
        <begin position="6"/>
        <end position="66"/>
    </location>
</feature>
<organism evidence="6 7">
    <name type="scientific">Mesonia phycicola</name>
    <dbReference type="NCBI Taxonomy" id="579105"/>
    <lineage>
        <taxon>Bacteria</taxon>
        <taxon>Pseudomonadati</taxon>
        <taxon>Bacteroidota</taxon>
        <taxon>Flavobacteriia</taxon>
        <taxon>Flavobacteriales</taxon>
        <taxon>Flavobacteriaceae</taxon>
        <taxon>Mesonia</taxon>
    </lineage>
</organism>
<keyword evidence="3" id="KW-0804">Transcription</keyword>
<dbReference type="PANTHER" id="PTHR47506:SF8">
    <property type="entry name" value="REPRESSOR OF PUTATIVE XENOBIOTIC REDUCTASE TETR FAMILY-RELATED"/>
    <property type="match status" value="1"/>
</dbReference>
<evidence type="ECO:0000256" key="4">
    <source>
        <dbReference type="PROSITE-ProRule" id="PRU00335"/>
    </source>
</evidence>
<keyword evidence="1" id="KW-0805">Transcription regulation</keyword>
<dbReference type="SUPFAM" id="SSF48498">
    <property type="entry name" value="Tetracyclin repressor-like, C-terminal domain"/>
    <property type="match status" value="1"/>
</dbReference>
<dbReference type="InterPro" id="IPR036271">
    <property type="entry name" value="Tet_transcr_reg_TetR-rel_C_sf"/>
</dbReference>
<dbReference type="STRING" id="579105.SAMN04488096_10956"/>
<name>A0A1M6H0L0_9FLAO</name>
<dbReference type="InterPro" id="IPR009057">
    <property type="entry name" value="Homeodomain-like_sf"/>
</dbReference>
<keyword evidence="2 4" id="KW-0238">DNA-binding</keyword>
<dbReference type="PROSITE" id="PS50977">
    <property type="entry name" value="HTH_TETR_2"/>
    <property type="match status" value="1"/>
</dbReference>
<keyword evidence="7" id="KW-1185">Reference proteome</keyword>